<organism evidence="1 2">
    <name type="scientific">Oceanibaculum indicum</name>
    <dbReference type="NCBI Taxonomy" id="526216"/>
    <lineage>
        <taxon>Bacteria</taxon>
        <taxon>Pseudomonadati</taxon>
        <taxon>Pseudomonadota</taxon>
        <taxon>Alphaproteobacteria</taxon>
        <taxon>Rhodospirillales</taxon>
        <taxon>Oceanibaculaceae</taxon>
        <taxon>Oceanibaculum</taxon>
    </lineage>
</organism>
<dbReference type="Gene3D" id="3.90.1710.10">
    <property type="entry name" value="Enterococcus faecalis V583 domain"/>
    <property type="match status" value="1"/>
</dbReference>
<evidence type="ECO:0000313" key="2">
    <source>
        <dbReference type="Proteomes" id="UP000277424"/>
    </source>
</evidence>
<name>A0A420WN11_9PROT</name>
<sequence>MTGSSPATQESHARLLAVEPVLSRIAPLRDLVSDLPPATLFHAGPPFTPGRKLPAPVLNSVLAAIRHEGWAETAKEAQAALESGAVSLAPAQDIGLVTPLAFVVGPSMYCLAVNDAKNPKAIRLSPLNDGPLPDCLRFGTGRAAGLDLLRGLTGGIGADLAANLKPTPLLPVLAAGLKGGDDLHGRVSAAQESVRGFFGPALSVESAAYLVKANQFVLNVIMAATALMIGAGAGVPGSSMVVASGGNGIDHGYKLASEPERWIIRPANRPIGPKMQESAEALPAIGDSAVIDAAGFGAACLRFAPDLAGLKGHVDDAYFTEAAHDAFIGLHPALPFPGLKLGLDLARSRACLGIMLGMVGASGTEGLVGRGVAPWPAS</sequence>
<dbReference type="AlphaFoldDB" id="A0A420WN11"/>
<dbReference type="Gene3D" id="1.10.10.660">
    <property type="entry name" value="conserved protein of unknown function from Enterococcus faecalis V583"/>
    <property type="match status" value="1"/>
</dbReference>
<dbReference type="Proteomes" id="UP000277424">
    <property type="component" value="Unassembled WGS sequence"/>
</dbReference>
<dbReference type="InterPro" id="IPR024033">
    <property type="entry name" value="OXTCase_su_AllG_h-dom"/>
</dbReference>
<dbReference type="Gene3D" id="3.90.1700.10">
    <property type="entry name" value="v583 domain like"/>
    <property type="match status" value="1"/>
</dbReference>
<dbReference type="InterPro" id="IPR009499">
    <property type="entry name" value="AllG-like"/>
</dbReference>
<gene>
    <name evidence="1" type="ORF">BCL74_0187</name>
</gene>
<accession>A0A420WN11</accession>
<dbReference type="Pfam" id="PF06545">
    <property type="entry name" value="AllG"/>
    <property type="match status" value="1"/>
</dbReference>
<protein>
    <submittedName>
        <fullName evidence="1">Uncharacterized protein DUF1116</fullName>
    </submittedName>
</protein>
<reference evidence="1 2" key="1">
    <citation type="submission" date="2018-10" db="EMBL/GenBank/DDBJ databases">
        <title>Comparative analysis of microorganisms from saline springs in Andes Mountain Range, Colombia.</title>
        <authorList>
            <person name="Rubin E."/>
        </authorList>
    </citation>
    <scope>NUCLEOTIDE SEQUENCE [LARGE SCALE GENOMIC DNA]</scope>
    <source>
        <strain evidence="1 2">USBA 36</strain>
    </source>
</reference>
<comment type="caution">
    <text evidence="1">The sequence shown here is derived from an EMBL/GenBank/DDBJ whole genome shotgun (WGS) entry which is preliminary data.</text>
</comment>
<dbReference type="RefSeq" id="WP_121216829.1">
    <property type="nucleotide sequence ID" value="NZ_RBIG01000001.1"/>
</dbReference>
<dbReference type="EMBL" id="RBIG01000001">
    <property type="protein sequence ID" value="RKQ72421.1"/>
    <property type="molecule type" value="Genomic_DNA"/>
</dbReference>
<dbReference type="OrthoDB" id="6193532at2"/>
<evidence type="ECO:0000313" key="1">
    <source>
        <dbReference type="EMBL" id="RKQ72421.1"/>
    </source>
</evidence>
<proteinExistence type="predicted"/>